<dbReference type="SUPFAM" id="SSF52540">
    <property type="entry name" value="P-loop containing nucleoside triphosphate hydrolases"/>
    <property type="match status" value="1"/>
</dbReference>
<dbReference type="Gene3D" id="3.40.50.300">
    <property type="entry name" value="P-loop containing nucleotide triphosphate hydrolases"/>
    <property type="match status" value="1"/>
</dbReference>
<keyword evidence="12" id="KW-1185">Reference proteome</keyword>
<evidence type="ECO:0000256" key="4">
    <source>
        <dbReference type="ARBA" id="ARBA00022490"/>
    </source>
</evidence>
<dbReference type="InterPro" id="IPR027417">
    <property type="entry name" value="P-loop_NTPase"/>
</dbReference>
<evidence type="ECO:0000256" key="2">
    <source>
        <dbReference type="ARBA" id="ARBA00007599"/>
    </source>
</evidence>
<dbReference type="PANTHER" id="PTHR33540:SF2">
    <property type="entry name" value="TRNA THREONYLCARBAMOYLADENOSINE BIOSYNTHESIS PROTEIN TSAE"/>
    <property type="match status" value="1"/>
</dbReference>
<accession>A0A2L1GQ62</accession>
<dbReference type="InterPro" id="IPR003442">
    <property type="entry name" value="T6A_TsaE"/>
</dbReference>
<evidence type="ECO:0000256" key="7">
    <source>
        <dbReference type="ARBA" id="ARBA00022741"/>
    </source>
</evidence>
<keyword evidence="5" id="KW-0819">tRNA processing</keyword>
<evidence type="ECO:0000256" key="1">
    <source>
        <dbReference type="ARBA" id="ARBA00004496"/>
    </source>
</evidence>
<keyword evidence="9" id="KW-0460">Magnesium</keyword>
<evidence type="ECO:0000256" key="5">
    <source>
        <dbReference type="ARBA" id="ARBA00022694"/>
    </source>
</evidence>
<dbReference type="AlphaFoldDB" id="A0A2L1GQ62"/>
<evidence type="ECO:0000256" key="6">
    <source>
        <dbReference type="ARBA" id="ARBA00022723"/>
    </source>
</evidence>
<organism evidence="11 12">
    <name type="scientific">Desulfobulbus oralis</name>
    <dbReference type="NCBI Taxonomy" id="1986146"/>
    <lineage>
        <taxon>Bacteria</taxon>
        <taxon>Pseudomonadati</taxon>
        <taxon>Thermodesulfobacteriota</taxon>
        <taxon>Desulfobulbia</taxon>
        <taxon>Desulfobulbales</taxon>
        <taxon>Desulfobulbaceae</taxon>
        <taxon>Desulfobulbus</taxon>
    </lineage>
</organism>
<dbReference type="GO" id="GO:0005524">
    <property type="term" value="F:ATP binding"/>
    <property type="evidence" value="ECO:0007669"/>
    <property type="project" value="UniProtKB-KW"/>
</dbReference>
<dbReference type="Proteomes" id="UP000239867">
    <property type="component" value="Chromosome"/>
</dbReference>
<keyword evidence="11" id="KW-0808">Transferase</keyword>
<dbReference type="Pfam" id="PF02367">
    <property type="entry name" value="TsaE"/>
    <property type="match status" value="1"/>
</dbReference>
<evidence type="ECO:0000256" key="9">
    <source>
        <dbReference type="ARBA" id="ARBA00022842"/>
    </source>
</evidence>
<name>A0A2L1GQ62_9BACT</name>
<dbReference type="GO" id="GO:0046872">
    <property type="term" value="F:metal ion binding"/>
    <property type="evidence" value="ECO:0007669"/>
    <property type="project" value="UniProtKB-KW"/>
</dbReference>
<keyword evidence="4" id="KW-0963">Cytoplasm</keyword>
<dbReference type="GO" id="GO:0005737">
    <property type="term" value="C:cytoplasm"/>
    <property type="evidence" value="ECO:0007669"/>
    <property type="project" value="UniProtKB-SubCell"/>
</dbReference>
<keyword evidence="7" id="KW-0547">Nucleotide-binding</keyword>
<dbReference type="PANTHER" id="PTHR33540">
    <property type="entry name" value="TRNA THREONYLCARBAMOYLADENOSINE BIOSYNTHESIS PROTEIN TSAE"/>
    <property type="match status" value="1"/>
</dbReference>
<comment type="subcellular location">
    <subcellularLocation>
        <location evidence="1">Cytoplasm</location>
    </subcellularLocation>
</comment>
<dbReference type="EMBL" id="CP021255">
    <property type="protein sequence ID" value="AVD71764.1"/>
    <property type="molecule type" value="Genomic_DNA"/>
</dbReference>
<dbReference type="GO" id="GO:0002949">
    <property type="term" value="P:tRNA threonylcarbamoyladenosine modification"/>
    <property type="evidence" value="ECO:0007669"/>
    <property type="project" value="InterPro"/>
</dbReference>
<keyword evidence="8" id="KW-0067">ATP-binding</keyword>
<evidence type="ECO:0000313" key="11">
    <source>
        <dbReference type="EMBL" id="AVD71764.1"/>
    </source>
</evidence>
<evidence type="ECO:0000256" key="8">
    <source>
        <dbReference type="ARBA" id="ARBA00022840"/>
    </source>
</evidence>
<evidence type="ECO:0000256" key="3">
    <source>
        <dbReference type="ARBA" id="ARBA00019010"/>
    </source>
</evidence>
<sequence>MQAASRRIVPPPVCPKKGSFPLHRTHKGRAELQNHAPCDAHGWPLSMTLTKGSFAFGKRRPVSPGPCPWRQSPVVWKPFSAGALPMSDAVSDTVALQVAQADLPTLSRFAEALAPVLEAGDVLLLYGELGAGKTTFTRLLAAALGVPGDEAASPSFALVHEYRGRLPLYHMDLYRLSGPDEVEDAGLLEYFAPSALTLVEWPERLGAWLPASHLALRLAQDPPGLVNLTLSPHGAAWLRRRSLLRHIAPS</sequence>
<evidence type="ECO:0000256" key="10">
    <source>
        <dbReference type="ARBA" id="ARBA00032441"/>
    </source>
</evidence>
<evidence type="ECO:0000313" key="12">
    <source>
        <dbReference type="Proteomes" id="UP000239867"/>
    </source>
</evidence>
<reference evidence="11 12" key="1">
    <citation type="journal article" date="2018" name="MBio">
        <title>Insights into the evolution of host association through the isolation and characterization of a novel human periodontal pathobiont, Desulfobulbus oralis.</title>
        <authorList>
            <person name="Cross K.L."/>
            <person name="Chirania P."/>
            <person name="Xiong W."/>
            <person name="Beall C.J."/>
            <person name="Elkins J.G."/>
            <person name="Giannone R.J."/>
            <person name="Griffen A.L."/>
            <person name="Guss A.M."/>
            <person name="Hettich R.L."/>
            <person name="Joshi S.S."/>
            <person name="Mokrzan E.M."/>
            <person name="Martin R.K."/>
            <person name="Zhulin I.B."/>
            <person name="Leys E.J."/>
            <person name="Podar M."/>
        </authorList>
    </citation>
    <scope>NUCLEOTIDE SEQUENCE [LARGE SCALE GENOMIC DNA]</scope>
    <source>
        <strain evidence="11 12">ORNL</strain>
    </source>
</reference>
<protein>
    <recommendedName>
        <fullName evidence="3">tRNA threonylcarbamoyladenosine biosynthesis protein TsaE</fullName>
    </recommendedName>
    <alternativeName>
        <fullName evidence="10">t(6)A37 threonylcarbamoyladenosine biosynthesis protein TsaE</fullName>
    </alternativeName>
</protein>
<comment type="similarity">
    <text evidence="2">Belongs to the TsaE family.</text>
</comment>
<dbReference type="GO" id="GO:0016740">
    <property type="term" value="F:transferase activity"/>
    <property type="evidence" value="ECO:0007669"/>
    <property type="project" value="UniProtKB-KW"/>
</dbReference>
<dbReference type="KEGG" id="deo:CAY53_10070"/>
<dbReference type="NCBIfam" id="TIGR00150">
    <property type="entry name" value="T6A_YjeE"/>
    <property type="match status" value="1"/>
</dbReference>
<gene>
    <name evidence="11" type="ORF">CAY53_10070</name>
</gene>
<proteinExistence type="inferred from homology"/>
<keyword evidence="6" id="KW-0479">Metal-binding</keyword>